<dbReference type="AlphaFoldDB" id="A0A8K0KN72"/>
<accession>A0A8K0KN72</accession>
<dbReference type="Proteomes" id="UP000792457">
    <property type="component" value="Unassembled WGS sequence"/>
</dbReference>
<gene>
    <name evidence="2" type="ORF">J437_LFUL017867</name>
</gene>
<feature type="region of interest" description="Disordered" evidence="1">
    <location>
        <begin position="107"/>
        <end position="141"/>
    </location>
</feature>
<keyword evidence="3" id="KW-1185">Reference proteome</keyword>
<evidence type="ECO:0000256" key="1">
    <source>
        <dbReference type="SAM" id="MobiDB-lite"/>
    </source>
</evidence>
<reference evidence="2" key="1">
    <citation type="submission" date="2013-04" db="EMBL/GenBank/DDBJ databases">
        <authorList>
            <person name="Qu J."/>
            <person name="Murali S.C."/>
            <person name="Bandaranaike D."/>
            <person name="Bellair M."/>
            <person name="Blankenburg K."/>
            <person name="Chao H."/>
            <person name="Dinh H."/>
            <person name="Doddapaneni H."/>
            <person name="Downs B."/>
            <person name="Dugan-Rocha S."/>
            <person name="Elkadiri S."/>
            <person name="Gnanaolivu R.D."/>
            <person name="Hernandez B."/>
            <person name="Javaid M."/>
            <person name="Jayaseelan J.C."/>
            <person name="Lee S."/>
            <person name="Li M."/>
            <person name="Ming W."/>
            <person name="Munidasa M."/>
            <person name="Muniz J."/>
            <person name="Nguyen L."/>
            <person name="Ongeri F."/>
            <person name="Osuji N."/>
            <person name="Pu L.-L."/>
            <person name="Puazo M."/>
            <person name="Qu C."/>
            <person name="Quiroz J."/>
            <person name="Raj R."/>
            <person name="Weissenberger G."/>
            <person name="Xin Y."/>
            <person name="Zou X."/>
            <person name="Han Y."/>
            <person name="Richards S."/>
            <person name="Worley K."/>
            <person name="Muzny D."/>
            <person name="Gibbs R."/>
        </authorList>
    </citation>
    <scope>NUCLEOTIDE SEQUENCE</scope>
    <source>
        <strain evidence="2">Sampled in the wild</strain>
    </source>
</reference>
<proteinExistence type="predicted"/>
<organism evidence="2 3">
    <name type="scientific">Ladona fulva</name>
    <name type="common">Scarce chaser dragonfly</name>
    <name type="synonym">Libellula fulva</name>
    <dbReference type="NCBI Taxonomy" id="123851"/>
    <lineage>
        <taxon>Eukaryota</taxon>
        <taxon>Metazoa</taxon>
        <taxon>Ecdysozoa</taxon>
        <taxon>Arthropoda</taxon>
        <taxon>Hexapoda</taxon>
        <taxon>Insecta</taxon>
        <taxon>Pterygota</taxon>
        <taxon>Palaeoptera</taxon>
        <taxon>Odonata</taxon>
        <taxon>Epiprocta</taxon>
        <taxon>Anisoptera</taxon>
        <taxon>Libelluloidea</taxon>
        <taxon>Libellulidae</taxon>
        <taxon>Ladona</taxon>
    </lineage>
</organism>
<feature type="region of interest" description="Disordered" evidence="1">
    <location>
        <begin position="155"/>
        <end position="179"/>
    </location>
</feature>
<protein>
    <submittedName>
        <fullName evidence="2">Uncharacterized protein</fullName>
    </submittedName>
</protein>
<reference evidence="2" key="2">
    <citation type="submission" date="2017-10" db="EMBL/GenBank/DDBJ databases">
        <title>Ladona fulva Genome sequencing and assembly.</title>
        <authorList>
            <person name="Murali S."/>
            <person name="Richards S."/>
            <person name="Bandaranaike D."/>
            <person name="Bellair M."/>
            <person name="Blankenburg K."/>
            <person name="Chao H."/>
            <person name="Dinh H."/>
            <person name="Doddapaneni H."/>
            <person name="Dugan-Rocha S."/>
            <person name="Elkadiri S."/>
            <person name="Gnanaolivu R."/>
            <person name="Hernandez B."/>
            <person name="Skinner E."/>
            <person name="Javaid M."/>
            <person name="Lee S."/>
            <person name="Li M."/>
            <person name="Ming W."/>
            <person name="Munidasa M."/>
            <person name="Muniz J."/>
            <person name="Nguyen L."/>
            <person name="Hughes D."/>
            <person name="Osuji N."/>
            <person name="Pu L.-L."/>
            <person name="Puazo M."/>
            <person name="Qu C."/>
            <person name="Quiroz J."/>
            <person name="Raj R."/>
            <person name="Weissenberger G."/>
            <person name="Xin Y."/>
            <person name="Zou X."/>
            <person name="Han Y."/>
            <person name="Worley K."/>
            <person name="Muzny D."/>
            <person name="Gibbs R."/>
        </authorList>
    </citation>
    <scope>NUCLEOTIDE SEQUENCE</scope>
    <source>
        <strain evidence="2">Sampled in the wild</strain>
    </source>
</reference>
<comment type="caution">
    <text evidence="2">The sequence shown here is derived from an EMBL/GenBank/DDBJ whole genome shotgun (WGS) entry which is preliminary data.</text>
</comment>
<name>A0A8K0KN72_LADFU</name>
<dbReference type="EMBL" id="KZ309218">
    <property type="protein sequence ID" value="KAG8237732.1"/>
    <property type="molecule type" value="Genomic_DNA"/>
</dbReference>
<evidence type="ECO:0000313" key="3">
    <source>
        <dbReference type="Proteomes" id="UP000792457"/>
    </source>
</evidence>
<evidence type="ECO:0000313" key="2">
    <source>
        <dbReference type="EMBL" id="KAG8237732.1"/>
    </source>
</evidence>
<sequence length="204" mass="19673">MWIGRCVYVCAGCLVVDQFVLFSAPHIYVFILLRLFGAGAARGGAVAMTTAQTASAFLPEMQQQRQQVASSGAAGGGGSAGAATIGPCSSASTVTVVTGPAQAQSPVYLQNGSVDGGSGSDSPEGNARDSPSGSGPTSAQVTAQVVVSNPSPGVVTVGTGGPSTPTTPGDPGHPVSGSSAPAVVAGAVTTAALVGSPHYITVTG</sequence>
<feature type="compositionally biased region" description="Polar residues" evidence="1">
    <location>
        <begin position="129"/>
        <end position="141"/>
    </location>
</feature>